<reference evidence="1 2" key="1">
    <citation type="submission" date="2021-06" db="EMBL/GenBank/DDBJ databases">
        <title>Caerostris darwini draft genome.</title>
        <authorList>
            <person name="Kono N."/>
            <person name="Arakawa K."/>
        </authorList>
    </citation>
    <scope>NUCLEOTIDE SEQUENCE [LARGE SCALE GENOMIC DNA]</scope>
</reference>
<dbReference type="AlphaFoldDB" id="A0AAV4S3X7"/>
<evidence type="ECO:0000313" key="1">
    <source>
        <dbReference type="EMBL" id="GIY28873.1"/>
    </source>
</evidence>
<protein>
    <submittedName>
        <fullName evidence="1">Uncharacterized protein</fullName>
    </submittedName>
</protein>
<sequence>MRFFPIGNIFPPAKENTLTERISAEVIQRAMNLCASQSFVAFPIKAGAITERSNRGEISPRKIHFGIFPPRNIFPSAKENALTERISVEVIQRAMNSCGSQSFIATFPIKAGAITERSNRGEISPRKSE</sequence>
<comment type="caution">
    <text evidence="1">The sequence shown here is derived from an EMBL/GenBank/DDBJ whole genome shotgun (WGS) entry which is preliminary data.</text>
</comment>
<evidence type="ECO:0000313" key="2">
    <source>
        <dbReference type="Proteomes" id="UP001054837"/>
    </source>
</evidence>
<name>A0AAV4S3X7_9ARAC</name>
<keyword evidence="2" id="KW-1185">Reference proteome</keyword>
<organism evidence="1 2">
    <name type="scientific">Caerostris darwini</name>
    <dbReference type="NCBI Taxonomy" id="1538125"/>
    <lineage>
        <taxon>Eukaryota</taxon>
        <taxon>Metazoa</taxon>
        <taxon>Ecdysozoa</taxon>
        <taxon>Arthropoda</taxon>
        <taxon>Chelicerata</taxon>
        <taxon>Arachnida</taxon>
        <taxon>Araneae</taxon>
        <taxon>Araneomorphae</taxon>
        <taxon>Entelegynae</taxon>
        <taxon>Araneoidea</taxon>
        <taxon>Araneidae</taxon>
        <taxon>Caerostris</taxon>
    </lineage>
</organism>
<dbReference type="EMBL" id="BPLQ01007231">
    <property type="protein sequence ID" value="GIY28873.1"/>
    <property type="molecule type" value="Genomic_DNA"/>
</dbReference>
<proteinExistence type="predicted"/>
<accession>A0AAV4S3X7</accession>
<gene>
    <name evidence="1" type="ORF">CDAR_388911</name>
</gene>
<dbReference type="Proteomes" id="UP001054837">
    <property type="component" value="Unassembled WGS sequence"/>
</dbReference>